<proteinExistence type="predicted"/>
<sequence length="140" mass="16385">MKLIPVEENDRYVLSVDEEISLVCFKWESNFLSKDIFKEVVSHLSEFVLNKKPSFLLIDSRKSNITITDEIQKWHDDTIVPRYIDANIKGMAVLNSESIFSDITHKKTFGKEKAKQSLKTEFFSDEKEALDWFNNLQSFN</sequence>
<keyword evidence="2" id="KW-1185">Reference proteome</keyword>
<dbReference type="RefSeq" id="WP_202244387.1">
    <property type="nucleotide sequence ID" value="NZ_JAESIY010000005.1"/>
</dbReference>
<gene>
    <name evidence="1" type="ORF">JL102_10685</name>
</gene>
<dbReference type="Proteomes" id="UP000659388">
    <property type="component" value="Unassembled WGS sequence"/>
</dbReference>
<dbReference type="AlphaFoldDB" id="A0A937F6E7"/>
<evidence type="ECO:0008006" key="3">
    <source>
        <dbReference type="Google" id="ProtNLM"/>
    </source>
</evidence>
<evidence type="ECO:0000313" key="2">
    <source>
        <dbReference type="Proteomes" id="UP000659388"/>
    </source>
</evidence>
<protein>
    <recommendedName>
        <fullName evidence="3">STAS/SEC14 domain-containing protein</fullName>
    </recommendedName>
</protein>
<accession>A0A937F6E7</accession>
<evidence type="ECO:0000313" key="1">
    <source>
        <dbReference type="EMBL" id="MBL3656600.1"/>
    </source>
</evidence>
<dbReference type="EMBL" id="JAESIY010000005">
    <property type="protein sequence ID" value="MBL3656600.1"/>
    <property type="molecule type" value="Genomic_DNA"/>
</dbReference>
<comment type="caution">
    <text evidence="1">The sequence shown here is derived from an EMBL/GenBank/DDBJ whole genome shotgun (WGS) entry which is preliminary data.</text>
</comment>
<name>A0A937F6E7_9BACT</name>
<reference evidence="1" key="1">
    <citation type="submission" date="2021-01" db="EMBL/GenBank/DDBJ databases">
        <title>Fulvivirga kasyanovii gen. nov., sp nov., a novel member of the phylum Bacteroidetes isolated from seawater in a mussel farm.</title>
        <authorList>
            <person name="Zhao L.-H."/>
            <person name="Wang Z.-J."/>
        </authorList>
    </citation>
    <scope>NUCLEOTIDE SEQUENCE</scope>
    <source>
        <strain evidence="1">2943</strain>
    </source>
</reference>
<organism evidence="1 2">
    <name type="scientific">Fulvivirga sediminis</name>
    <dbReference type="NCBI Taxonomy" id="2803949"/>
    <lineage>
        <taxon>Bacteria</taxon>
        <taxon>Pseudomonadati</taxon>
        <taxon>Bacteroidota</taxon>
        <taxon>Cytophagia</taxon>
        <taxon>Cytophagales</taxon>
        <taxon>Fulvivirgaceae</taxon>
        <taxon>Fulvivirga</taxon>
    </lineage>
</organism>